<proteinExistence type="inferred from homology"/>
<comment type="similarity">
    <text evidence="1">Belongs to the UDP-N-acetylglucosamine 2-epimerase family.</text>
</comment>
<organism evidence="3 4">
    <name type="scientific">Methylocaldum szegediense</name>
    <dbReference type="NCBI Taxonomy" id="73780"/>
    <lineage>
        <taxon>Bacteria</taxon>
        <taxon>Pseudomonadati</taxon>
        <taxon>Pseudomonadota</taxon>
        <taxon>Gammaproteobacteria</taxon>
        <taxon>Methylococcales</taxon>
        <taxon>Methylococcaceae</taxon>
        <taxon>Methylocaldum</taxon>
    </lineage>
</organism>
<keyword evidence="1 3" id="KW-0413">Isomerase</keyword>
<dbReference type="CDD" id="cd03786">
    <property type="entry name" value="GTB_UDP-GlcNAc_2-Epimerase"/>
    <property type="match status" value="1"/>
</dbReference>
<reference evidence="3 4" key="1">
    <citation type="submission" date="2023-03" db="EMBL/GenBank/DDBJ databases">
        <authorList>
            <person name="Pearce D."/>
        </authorList>
    </citation>
    <scope>NUCLEOTIDE SEQUENCE [LARGE SCALE GENOMIC DNA]</scope>
    <source>
        <strain evidence="3">Msz</strain>
    </source>
</reference>
<sequence>MKTIAQFHKFLIVAGARPNFMKIAPIIRELQRGSYPLEYQLVHTGQHYDKEMSDVFFEELEIPPPDYHLDVGSGSHAEQTAKVMVRFEEICMKDRPDLVMVVGDVNSTLACSIVAKKLGIKVAHVEAGLRSRDMTMPEEVNRIVTDAISDYFFVTEKSGIDNLLAEGKPNGAIFFVGHVMIDNLFHQVEKLQRLPENSFETADFKRRHPSYGVVTLHRPSNVDDPKTLAGIIEALAEVSSELPLIFPIHPRTQANIRKFGLEIPESIVTTKPLSYMEFLNLFKDARLVLTDSGGIQEETTALGIPCITLRENTERPITVEEGTNILVGSDPVRIVAEARKALKGLAATGRKPELWDGKASARILATLADVLNREGTYSS</sequence>
<dbReference type="Pfam" id="PF02350">
    <property type="entry name" value="Epimerase_2"/>
    <property type="match status" value="1"/>
</dbReference>
<dbReference type="RefSeq" id="WP_235726508.1">
    <property type="nucleotide sequence ID" value="NZ_OX458333.1"/>
</dbReference>
<evidence type="ECO:0000313" key="4">
    <source>
        <dbReference type="Proteomes" id="UP001162030"/>
    </source>
</evidence>
<dbReference type="InterPro" id="IPR003331">
    <property type="entry name" value="UDP_GlcNAc_Epimerase_2_dom"/>
</dbReference>
<protein>
    <submittedName>
        <fullName evidence="3">UDP-N-acetylglucosamine 2-epimerase</fullName>
        <ecNumber evidence="3">5.1.3.14</ecNumber>
    </submittedName>
</protein>
<dbReference type="Gene3D" id="3.40.50.2000">
    <property type="entry name" value="Glycogen Phosphorylase B"/>
    <property type="match status" value="2"/>
</dbReference>
<dbReference type="PANTHER" id="PTHR43174">
    <property type="entry name" value="UDP-N-ACETYLGLUCOSAMINE 2-EPIMERASE"/>
    <property type="match status" value="1"/>
</dbReference>
<evidence type="ECO:0000313" key="3">
    <source>
        <dbReference type="EMBL" id="CAI8789077.1"/>
    </source>
</evidence>
<keyword evidence="4" id="KW-1185">Reference proteome</keyword>
<dbReference type="NCBIfam" id="TIGR00236">
    <property type="entry name" value="wecB"/>
    <property type="match status" value="1"/>
</dbReference>
<name>A0ABM9HZV2_9GAMM</name>
<feature type="domain" description="UDP-N-acetylglucosamine 2-epimerase" evidence="2">
    <location>
        <begin position="36"/>
        <end position="367"/>
    </location>
</feature>
<dbReference type="PANTHER" id="PTHR43174:SF1">
    <property type="entry name" value="UDP-N-ACETYLGLUCOSAMINE 2-EPIMERASE"/>
    <property type="match status" value="1"/>
</dbReference>
<dbReference type="Proteomes" id="UP001162030">
    <property type="component" value="Chromosome"/>
</dbReference>
<dbReference type="EMBL" id="OX458333">
    <property type="protein sequence ID" value="CAI8789077.1"/>
    <property type="molecule type" value="Genomic_DNA"/>
</dbReference>
<accession>A0ABM9HZV2</accession>
<evidence type="ECO:0000259" key="2">
    <source>
        <dbReference type="Pfam" id="PF02350"/>
    </source>
</evidence>
<gene>
    <name evidence="3" type="primary">wecB</name>
    <name evidence="3" type="ORF">MSZNOR_1368</name>
</gene>
<dbReference type="GO" id="GO:0008761">
    <property type="term" value="F:UDP-N-acetylglucosamine 2-epimerase activity"/>
    <property type="evidence" value="ECO:0007669"/>
    <property type="project" value="UniProtKB-EC"/>
</dbReference>
<dbReference type="EC" id="5.1.3.14" evidence="3"/>
<dbReference type="SUPFAM" id="SSF53756">
    <property type="entry name" value="UDP-Glycosyltransferase/glycogen phosphorylase"/>
    <property type="match status" value="1"/>
</dbReference>
<dbReference type="InterPro" id="IPR029767">
    <property type="entry name" value="WecB-like"/>
</dbReference>
<evidence type="ECO:0000256" key="1">
    <source>
        <dbReference type="RuleBase" id="RU003513"/>
    </source>
</evidence>